<dbReference type="Proteomes" id="UP000297736">
    <property type="component" value="Unassembled WGS sequence"/>
</dbReference>
<evidence type="ECO:0000313" key="1">
    <source>
        <dbReference type="EMBL" id="TGD40480.1"/>
    </source>
</evidence>
<dbReference type="InterPro" id="IPR036291">
    <property type="entry name" value="NAD(P)-bd_dom_sf"/>
</dbReference>
<reference evidence="1 2" key="1">
    <citation type="submission" date="2018-10" db="EMBL/GenBank/DDBJ databases">
        <title>Brevibacterium genomes from Austrain hard cheese rinds.</title>
        <authorList>
            <person name="Anast J.M."/>
            <person name="Dzieciol M."/>
            <person name="Schultz D.L."/>
            <person name="Mann E."/>
            <person name="Wagner M."/>
            <person name="Schmitz-Esser S."/>
        </authorList>
    </citation>
    <scope>NUCLEOTIDE SEQUENCE [LARGE SCALE GENOMIC DNA]</scope>
    <source>
        <strain evidence="1 2">L261</strain>
    </source>
</reference>
<evidence type="ECO:0008006" key="3">
    <source>
        <dbReference type="Google" id="ProtNLM"/>
    </source>
</evidence>
<name>A0A4Z0KQL8_BREAU</name>
<dbReference type="Gene3D" id="3.40.50.720">
    <property type="entry name" value="NAD(P)-binding Rossmann-like Domain"/>
    <property type="match status" value="1"/>
</dbReference>
<sequence length="319" mass="32907">MKSLIIGARGAIGRATASALRRAGHSITLAGRSAFEGGTAIDLSTDAGLAALREAASVHDVVINASGVEDPRIAGLLGGAVLVDASATAEYLARLSAAAVSAGAGVVIGAGLAPGLSSVLVAAIAHRPGDEVDLAIVLGAGETHGTAAVEWTASLAGRQVWEAPEARAVFNFRQRRRLPTSSGERWCLRADFPDDLLIGREREVAVRSYLATDSAVTTAALHLVGNFPSLSSLVSRAPHFGNDRWSLTAINRRTREVVAAKGEGQSRTTGEMVALAAVAAEHTAVSGVVTSADLFTLHDVSSGRVLQVPVNAEISRFRL</sequence>
<organism evidence="1 2">
    <name type="scientific">Brevibacterium aurantiacum</name>
    <dbReference type="NCBI Taxonomy" id="273384"/>
    <lineage>
        <taxon>Bacteria</taxon>
        <taxon>Bacillati</taxon>
        <taxon>Actinomycetota</taxon>
        <taxon>Actinomycetes</taxon>
        <taxon>Micrococcales</taxon>
        <taxon>Brevibacteriaceae</taxon>
        <taxon>Brevibacterium</taxon>
    </lineage>
</organism>
<proteinExistence type="predicted"/>
<comment type="caution">
    <text evidence="1">The sequence shown here is derived from an EMBL/GenBank/DDBJ whole genome shotgun (WGS) entry which is preliminary data.</text>
</comment>
<dbReference type="RefSeq" id="WP_135446696.1">
    <property type="nucleotide sequence ID" value="NZ_JABUXX010000009.1"/>
</dbReference>
<gene>
    <name evidence="1" type="ORF">EB834_00070</name>
</gene>
<evidence type="ECO:0000313" key="2">
    <source>
        <dbReference type="Proteomes" id="UP000297736"/>
    </source>
</evidence>
<dbReference type="SUPFAM" id="SSF51735">
    <property type="entry name" value="NAD(P)-binding Rossmann-fold domains"/>
    <property type="match status" value="1"/>
</dbReference>
<dbReference type="AlphaFoldDB" id="A0A4Z0KQL8"/>
<accession>A0A4Z0KQL8</accession>
<protein>
    <recommendedName>
        <fullName evidence="3">Saccharopine dehydrogenase</fullName>
    </recommendedName>
</protein>
<dbReference type="EMBL" id="RHFF01000001">
    <property type="protein sequence ID" value="TGD40480.1"/>
    <property type="molecule type" value="Genomic_DNA"/>
</dbReference>